<organism evidence="2 3">
    <name type="scientific">Candidatus Thermofonsia Clade 1 bacterium</name>
    <dbReference type="NCBI Taxonomy" id="2364210"/>
    <lineage>
        <taxon>Bacteria</taxon>
        <taxon>Bacillati</taxon>
        <taxon>Chloroflexota</taxon>
        <taxon>Candidatus Thermofontia</taxon>
        <taxon>Candidatus Thermofonsia Clade 1</taxon>
    </lineage>
</organism>
<dbReference type="Pfam" id="PF22725">
    <property type="entry name" value="GFO_IDH_MocA_C3"/>
    <property type="match status" value="1"/>
</dbReference>
<comment type="caution">
    <text evidence="2">The sequence shown here is derived from an EMBL/GenBank/DDBJ whole genome shotgun (WGS) entry which is preliminary data.</text>
</comment>
<feature type="domain" description="GFO/IDH/MocA-like oxidoreductase" evidence="1">
    <location>
        <begin position="1"/>
        <end position="75"/>
    </location>
</feature>
<accession>A0A2M8P9Z4</accession>
<reference evidence="2 3" key="1">
    <citation type="submission" date="2017-11" db="EMBL/GenBank/DDBJ databases">
        <title>Evolution of Phototrophy in the Chloroflexi Phylum Driven by Horizontal Gene Transfer.</title>
        <authorList>
            <person name="Ward L.M."/>
            <person name="Hemp J."/>
            <person name="Shih P.M."/>
            <person name="Mcglynn S.E."/>
            <person name="Fischer W."/>
        </authorList>
    </citation>
    <scope>NUCLEOTIDE SEQUENCE [LARGE SCALE GENOMIC DNA]</scope>
    <source>
        <strain evidence="2">JP3_13</strain>
    </source>
</reference>
<gene>
    <name evidence="2" type="ORF">CUN49_15990</name>
</gene>
<dbReference type="InterPro" id="IPR055170">
    <property type="entry name" value="GFO_IDH_MocA-like_dom"/>
</dbReference>
<dbReference type="SUPFAM" id="SSF55347">
    <property type="entry name" value="Glyceraldehyde-3-phosphate dehydrogenase-like, C-terminal domain"/>
    <property type="match status" value="1"/>
</dbReference>
<dbReference type="EMBL" id="PGTM01000431">
    <property type="protein sequence ID" value="PJF34375.1"/>
    <property type="molecule type" value="Genomic_DNA"/>
</dbReference>
<evidence type="ECO:0000313" key="3">
    <source>
        <dbReference type="Proteomes" id="UP000229681"/>
    </source>
</evidence>
<dbReference type="AlphaFoldDB" id="A0A2M8P9Z4"/>
<evidence type="ECO:0000259" key="1">
    <source>
        <dbReference type="Pfam" id="PF22725"/>
    </source>
</evidence>
<dbReference type="Proteomes" id="UP000229681">
    <property type="component" value="Unassembled WGS sequence"/>
</dbReference>
<evidence type="ECO:0000313" key="2">
    <source>
        <dbReference type="EMBL" id="PJF34375.1"/>
    </source>
</evidence>
<protein>
    <recommendedName>
        <fullName evidence="1">GFO/IDH/MocA-like oxidoreductase domain-containing protein</fullName>
    </recommendedName>
</protein>
<dbReference type="Gene3D" id="3.30.360.10">
    <property type="entry name" value="Dihydrodipicolinate Reductase, domain 2"/>
    <property type="match status" value="1"/>
</dbReference>
<name>A0A2M8P9Z4_9CHLR</name>
<proteinExistence type="predicted"/>
<sequence>MFDTGAHLLNTVSDIAGEPFSAVAAWLDTRGRPVDIRGTVMARTHSGALITLHAIGDSMQGVGSEVRIWCERGLIITGQWGERLLVQREGQAEPMPVDLPPRSSAWEQFLAVRAGRLPNPCPPEVGLRMAHLWDAIRRSAALGGAPVQL</sequence>